<protein>
    <submittedName>
        <fullName evidence="7">Uncharacterized protein</fullName>
    </submittedName>
</protein>
<dbReference type="Gene3D" id="1.25.10.10">
    <property type="entry name" value="Leucine-rich Repeat Variant"/>
    <property type="match status" value="1"/>
</dbReference>
<feature type="compositionally biased region" description="Basic and acidic residues" evidence="6">
    <location>
        <begin position="10"/>
        <end position="19"/>
    </location>
</feature>
<evidence type="ECO:0000256" key="6">
    <source>
        <dbReference type="SAM" id="MobiDB-lite"/>
    </source>
</evidence>
<evidence type="ECO:0000256" key="3">
    <source>
        <dbReference type="ARBA" id="ARBA00022490"/>
    </source>
</evidence>
<evidence type="ECO:0000256" key="4">
    <source>
        <dbReference type="ARBA" id="ARBA00022737"/>
    </source>
</evidence>
<dbReference type="InterPro" id="IPR011989">
    <property type="entry name" value="ARM-like"/>
</dbReference>
<feature type="region of interest" description="Disordered" evidence="6">
    <location>
        <begin position="1"/>
        <end position="55"/>
    </location>
</feature>
<feature type="non-terminal residue" evidence="7">
    <location>
        <position position="1"/>
    </location>
</feature>
<dbReference type="GO" id="GO:0005737">
    <property type="term" value="C:cytoplasm"/>
    <property type="evidence" value="ECO:0007669"/>
    <property type="project" value="UniProtKB-SubCell"/>
</dbReference>
<reference evidence="7 8" key="1">
    <citation type="submission" date="2024-05" db="EMBL/GenBank/DDBJ databases">
        <authorList>
            <person name="Wallberg A."/>
        </authorList>
    </citation>
    <scope>NUCLEOTIDE SEQUENCE [LARGE SCALE GENOMIC DNA]</scope>
</reference>
<proteinExistence type="predicted"/>
<evidence type="ECO:0000256" key="1">
    <source>
        <dbReference type="ARBA" id="ARBA00004496"/>
    </source>
</evidence>
<evidence type="ECO:0000256" key="5">
    <source>
        <dbReference type="ARBA" id="ARBA00022927"/>
    </source>
</evidence>
<evidence type="ECO:0000313" key="8">
    <source>
        <dbReference type="Proteomes" id="UP001497623"/>
    </source>
</evidence>
<evidence type="ECO:0000313" key="7">
    <source>
        <dbReference type="EMBL" id="CAL4064327.1"/>
    </source>
</evidence>
<keyword evidence="2" id="KW-0813">Transport</keyword>
<dbReference type="EMBL" id="CAXKWB010001422">
    <property type="protein sequence ID" value="CAL4064327.1"/>
    <property type="molecule type" value="Genomic_DNA"/>
</dbReference>
<comment type="subcellular location">
    <subcellularLocation>
        <location evidence="1">Cytoplasm</location>
    </subcellularLocation>
</comment>
<dbReference type="AlphaFoldDB" id="A0AAV2PU56"/>
<dbReference type="SUPFAM" id="SSF48371">
    <property type="entry name" value="ARM repeat"/>
    <property type="match status" value="1"/>
</dbReference>
<dbReference type="GO" id="GO:0006606">
    <property type="term" value="P:protein import into nucleus"/>
    <property type="evidence" value="ECO:0007669"/>
    <property type="project" value="InterPro"/>
</dbReference>
<organism evidence="7 8">
    <name type="scientific">Meganyctiphanes norvegica</name>
    <name type="common">Northern krill</name>
    <name type="synonym">Thysanopoda norvegica</name>
    <dbReference type="NCBI Taxonomy" id="48144"/>
    <lineage>
        <taxon>Eukaryota</taxon>
        <taxon>Metazoa</taxon>
        <taxon>Ecdysozoa</taxon>
        <taxon>Arthropoda</taxon>
        <taxon>Crustacea</taxon>
        <taxon>Multicrustacea</taxon>
        <taxon>Malacostraca</taxon>
        <taxon>Eumalacostraca</taxon>
        <taxon>Eucarida</taxon>
        <taxon>Euphausiacea</taxon>
        <taxon>Euphausiidae</taxon>
        <taxon>Meganyctiphanes</taxon>
    </lineage>
</organism>
<accession>A0AAV2PU56</accession>
<comment type="caution">
    <text evidence="7">The sequence shown here is derived from an EMBL/GenBank/DDBJ whole genome shotgun (WGS) entry which is preliminary data.</text>
</comment>
<dbReference type="InterPro" id="IPR040122">
    <property type="entry name" value="Importin_beta"/>
</dbReference>
<dbReference type="InterPro" id="IPR016024">
    <property type="entry name" value="ARM-type_fold"/>
</dbReference>
<keyword evidence="5" id="KW-0653">Protein transport</keyword>
<feature type="compositionally biased region" description="Acidic residues" evidence="6">
    <location>
        <begin position="40"/>
        <end position="55"/>
    </location>
</feature>
<name>A0AAV2PU56_MEGNR</name>
<keyword evidence="3" id="KW-0963">Cytoplasm</keyword>
<sequence length="103" mass="11799">KGDVEEDESVPDRTEDIKPRFHKSRHTIRHEPMENGGGEDFQDDESDDGLDDDSSLSDWNLRKCSAAALDVLANVFRDEMLPVILPILKETLFLQEWEIRESG</sequence>
<dbReference type="PANTHER" id="PTHR10527">
    <property type="entry name" value="IMPORTIN BETA"/>
    <property type="match status" value="1"/>
</dbReference>
<gene>
    <name evidence="7" type="ORF">MNOR_LOCUS3976</name>
</gene>
<dbReference type="Proteomes" id="UP001497623">
    <property type="component" value="Unassembled WGS sequence"/>
</dbReference>
<evidence type="ECO:0000256" key="2">
    <source>
        <dbReference type="ARBA" id="ARBA00022448"/>
    </source>
</evidence>
<keyword evidence="4" id="KW-0677">Repeat</keyword>
<keyword evidence="8" id="KW-1185">Reference proteome</keyword>